<feature type="transmembrane region" description="Helical" evidence="1">
    <location>
        <begin position="186"/>
        <end position="206"/>
    </location>
</feature>
<accession>A0A2U9P4P9</accession>
<sequence length="517" mass="54451">MSTTLTPPAVEVTRPPAAKDRPWAAVLALARFEARELLLHVPVFVFLLLYLGYSVYSLVAAERDGMADYPVLQDADRAPQSAPQLVALAVLLCVNHAVLRSRRHGTERHFGVLPVRPWRRTLAHVLSVVPFAAVVAVVVTAEFAWAALKPGAVGHGSVAELAVAPLTVLLAGVVGVLLARLIHSAFAAPLFVVGLYVLLVVISVASDGTSPHWLTWLSPVVPETGGAPLPSALLGRPAAWHALYLAGLTVTLLGAALLVSGRRTRPVAVVTAVALAATAAGVAGQSPGDSRQLTEARTMASVSPEKDQTCALRAGVRYCAFPEWTGRTADWAAVVERVEQLAGGRHDRLTVRQRAEARYGLTGDAALVPLAGPGQITVGTEWGGNRVPEFAVGVASVLVAGSEKEASGICDARAVTVMWLALAAQPDPMSAFAHVRLDDGTEGPGAVLAPTEPLAMSAEQTRMVRELLHRPSEDVTSAVRAGWTELTSPETSLTRVAHLLGVRSPEKEENRDDPCAA</sequence>
<dbReference type="KEGG" id="sact:DMT42_18255"/>
<keyword evidence="1" id="KW-0812">Transmembrane</keyword>
<keyword evidence="3" id="KW-1185">Reference proteome</keyword>
<protein>
    <submittedName>
        <fullName evidence="2">ABC transporter permease</fullName>
    </submittedName>
</protein>
<feature type="transmembrane region" description="Helical" evidence="1">
    <location>
        <begin position="37"/>
        <end position="61"/>
    </location>
</feature>
<keyword evidence="1" id="KW-0472">Membrane</keyword>
<proteinExistence type="predicted"/>
<feature type="transmembrane region" description="Helical" evidence="1">
    <location>
        <begin position="81"/>
        <end position="100"/>
    </location>
</feature>
<reference evidence="2 3" key="1">
    <citation type="submission" date="2018-06" db="EMBL/GenBank/DDBJ databases">
        <title>The complete genome sequence of a nosiheptide producer Streptomyces actuosus ATCC 25421: deducing the ability of producing a new class III lantibiotics.</title>
        <authorList>
            <person name="Liu W."/>
            <person name="Sun F."/>
            <person name="Hu Y."/>
        </authorList>
    </citation>
    <scope>NUCLEOTIDE SEQUENCE [LARGE SCALE GENOMIC DNA]</scope>
    <source>
        <strain evidence="2 3">ATCC 25421</strain>
    </source>
</reference>
<name>A0A2U9P4P9_STRAS</name>
<dbReference type="RefSeq" id="WP_110628973.1">
    <property type="nucleotide sequence ID" value="NZ_CP029788.1"/>
</dbReference>
<evidence type="ECO:0000313" key="2">
    <source>
        <dbReference type="EMBL" id="AWT44065.1"/>
    </source>
</evidence>
<dbReference type="OrthoDB" id="3665898at2"/>
<dbReference type="EMBL" id="CP029788">
    <property type="protein sequence ID" value="AWT44065.1"/>
    <property type="molecule type" value="Genomic_DNA"/>
</dbReference>
<evidence type="ECO:0000256" key="1">
    <source>
        <dbReference type="SAM" id="Phobius"/>
    </source>
</evidence>
<gene>
    <name evidence="2" type="ORF">DMT42_18255</name>
</gene>
<dbReference type="AlphaFoldDB" id="A0A2U9P4P9"/>
<feature type="transmembrane region" description="Helical" evidence="1">
    <location>
        <begin position="266"/>
        <end position="284"/>
    </location>
</feature>
<evidence type="ECO:0000313" key="3">
    <source>
        <dbReference type="Proteomes" id="UP000247634"/>
    </source>
</evidence>
<feature type="transmembrane region" description="Helical" evidence="1">
    <location>
        <begin position="158"/>
        <end position="179"/>
    </location>
</feature>
<feature type="transmembrane region" description="Helical" evidence="1">
    <location>
        <begin position="238"/>
        <end position="259"/>
    </location>
</feature>
<feature type="transmembrane region" description="Helical" evidence="1">
    <location>
        <begin position="121"/>
        <end position="146"/>
    </location>
</feature>
<dbReference type="Proteomes" id="UP000247634">
    <property type="component" value="Chromosome"/>
</dbReference>
<keyword evidence="1" id="KW-1133">Transmembrane helix</keyword>
<organism evidence="2 3">
    <name type="scientific">Streptomyces actuosus</name>
    <dbReference type="NCBI Taxonomy" id="1885"/>
    <lineage>
        <taxon>Bacteria</taxon>
        <taxon>Bacillati</taxon>
        <taxon>Actinomycetota</taxon>
        <taxon>Actinomycetes</taxon>
        <taxon>Kitasatosporales</taxon>
        <taxon>Streptomycetaceae</taxon>
        <taxon>Streptomyces</taxon>
    </lineage>
</organism>